<name>A0A373A0F6_9ACTN</name>
<proteinExistence type="predicted"/>
<dbReference type="EMBL" id="QVIG01000001">
    <property type="protein sequence ID" value="RGD61636.1"/>
    <property type="molecule type" value="Genomic_DNA"/>
</dbReference>
<gene>
    <name evidence="1" type="ORF">DR950_31265</name>
</gene>
<keyword evidence="2" id="KW-1185">Reference proteome</keyword>
<dbReference type="Proteomes" id="UP000263377">
    <property type="component" value="Unassembled WGS sequence"/>
</dbReference>
<protein>
    <submittedName>
        <fullName evidence="1">Uncharacterized protein</fullName>
    </submittedName>
</protein>
<organism evidence="1 2">
    <name type="scientific">Kitasatospora xanthocidica</name>
    <dbReference type="NCBI Taxonomy" id="83382"/>
    <lineage>
        <taxon>Bacteria</taxon>
        <taxon>Bacillati</taxon>
        <taxon>Actinomycetota</taxon>
        <taxon>Actinomycetes</taxon>
        <taxon>Kitasatosporales</taxon>
        <taxon>Streptomycetaceae</taxon>
        <taxon>Kitasatospora</taxon>
    </lineage>
</organism>
<reference evidence="1 2" key="1">
    <citation type="submission" date="2018-08" db="EMBL/GenBank/DDBJ databases">
        <title>Diversity &amp; Physiological Properties of Lignin-Decomposing Actinobacteria from Soil.</title>
        <authorList>
            <person name="Roh S.G."/>
            <person name="Kim S.B."/>
        </authorList>
    </citation>
    <scope>NUCLEOTIDE SEQUENCE [LARGE SCALE GENOMIC DNA]</scope>
    <source>
        <strain evidence="1 2">MMS17-GH009</strain>
    </source>
</reference>
<sequence>MGAVAKSLENLGKGKQLGTARLDAACKGFEDHWHGGIGRMAKLAHGLREGLDATLKNYGENEQGTAKGFGAT</sequence>
<accession>A0A373A0F6</accession>
<dbReference type="AlphaFoldDB" id="A0A373A0F6"/>
<evidence type="ECO:0000313" key="1">
    <source>
        <dbReference type="EMBL" id="RGD61636.1"/>
    </source>
</evidence>
<comment type="caution">
    <text evidence="1">The sequence shown here is derived from an EMBL/GenBank/DDBJ whole genome shotgun (WGS) entry which is preliminary data.</text>
</comment>
<evidence type="ECO:0000313" key="2">
    <source>
        <dbReference type="Proteomes" id="UP000263377"/>
    </source>
</evidence>